<organism evidence="2 3">
    <name type="scientific">Thamnidium elegans</name>
    <dbReference type="NCBI Taxonomy" id="101142"/>
    <lineage>
        <taxon>Eukaryota</taxon>
        <taxon>Fungi</taxon>
        <taxon>Fungi incertae sedis</taxon>
        <taxon>Mucoromycota</taxon>
        <taxon>Mucoromycotina</taxon>
        <taxon>Mucoromycetes</taxon>
        <taxon>Mucorales</taxon>
        <taxon>Mucorineae</taxon>
        <taxon>Mucoraceae</taxon>
        <taxon>Thamnidium</taxon>
    </lineage>
</organism>
<comment type="caution">
    <text evidence="2">The sequence shown here is derived from an EMBL/GenBank/DDBJ whole genome shotgun (WGS) entry which is preliminary data.</text>
</comment>
<dbReference type="AlphaFoldDB" id="A0A8H7SVV5"/>
<reference evidence="2" key="1">
    <citation type="submission" date="2021-01" db="EMBL/GenBank/DDBJ databases">
        <title>Metabolic potential, ecology and presence of endohyphal bacteria is reflected in genomic diversity of Mucoromycotina.</title>
        <authorList>
            <person name="Muszewska A."/>
            <person name="Okrasinska A."/>
            <person name="Steczkiewicz K."/>
            <person name="Drgas O."/>
            <person name="Orlowska M."/>
            <person name="Perlinska-Lenart U."/>
            <person name="Aleksandrzak-Piekarczyk T."/>
            <person name="Szatraj K."/>
            <person name="Zielenkiewicz U."/>
            <person name="Pilsyk S."/>
            <person name="Malc E."/>
            <person name="Mieczkowski P."/>
            <person name="Kruszewska J.S."/>
            <person name="Biernat P."/>
            <person name="Pawlowska J."/>
        </authorList>
    </citation>
    <scope>NUCLEOTIDE SEQUENCE</scope>
    <source>
        <strain evidence="2">WA0000018081</strain>
    </source>
</reference>
<name>A0A8H7SVV5_9FUNG</name>
<accession>A0A8H7SVV5</accession>
<dbReference type="Proteomes" id="UP000613177">
    <property type="component" value="Unassembled WGS sequence"/>
</dbReference>
<keyword evidence="3" id="KW-1185">Reference proteome</keyword>
<evidence type="ECO:0000313" key="3">
    <source>
        <dbReference type="Proteomes" id="UP000613177"/>
    </source>
</evidence>
<evidence type="ECO:0000313" key="2">
    <source>
        <dbReference type="EMBL" id="KAG2235078.1"/>
    </source>
</evidence>
<sequence>MPSTWTDHQLLTIDLLPARMDFDLLSKAVNSFFERTTREANTSHKNTTSQQLWECLKSTIIETDEGFGRGYNKKYLSNLAKLEQDYQQKMNRIQGLSTSENRSTNAYTLANKVAKQLDETITKLSQETYLRSATRWHELGERKNKYFYKVIKSTQSR</sequence>
<feature type="coiled-coil region" evidence="1">
    <location>
        <begin position="72"/>
        <end position="99"/>
    </location>
</feature>
<protein>
    <submittedName>
        <fullName evidence="2">Uncharacterized protein</fullName>
    </submittedName>
</protein>
<evidence type="ECO:0000256" key="1">
    <source>
        <dbReference type="SAM" id="Coils"/>
    </source>
</evidence>
<proteinExistence type="predicted"/>
<dbReference type="EMBL" id="JAEPRE010000039">
    <property type="protein sequence ID" value="KAG2235078.1"/>
    <property type="molecule type" value="Genomic_DNA"/>
</dbReference>
<keyword evidence="1" id="KW-0175">Coiled coil</keyword>
<gene>
    <name evidence="2" type="ORF">INT48_002419</name>
</gene>